<feature type="signal peptide" evidence="1">
    <location>
        <begin position="1"/>
        <end position="43"/>
    </location>
</feature>
<evidence type="ECO:0000256" key="1">
    <source>
        <dbReference type="SAM" id="SignalP"/>
    </source>
</evidence>
<reference evidence="2" key="1">
    <citation type="submission" date="2018-11" db="EMBL/GenBank/DDBJ databases">
        <authorList>
            <consortium name="Pathogen Informatics"/>
        </authorList>
    </citation>
    <scope>NUCLEOTIDE SEQUENCE</scope>
</reference>
<evidence type="ECO:0000313" key="2">
    <source>
        <dbReference type="EMBL" id="VEL23722.1"/>
    </source>
</evidence>
<keyword evidence="3" id="KW-1185">Reference proteome</keyword>
<sequence>MLCVSWQTEHSSHSGMAGVGGRLSRVVWLSLTLVHHLLSLGSSLPVSGCSNILGSSGGSSVRQLQASLLNQVYAHVGLLTREPYAAVLLGYLNYPYNIGLPRIAIGVLKKIVQFFDIDLLWVLKL</sequence>
<name>A0A448WZ24_9PLAT</name>
<accession>A0A448WZ24</accession>
<comment type="caution">
    <text evidence="2">The sequence shown here is derived from an EMBL/GenBank/DDBJ whole genome shotgun (WGS) entry which is preliminary data.</text>
</comment>
<feature type="chain" id="PRO_5018977790" evidence="1">
    <location>
        <begin position="44"/>
        <end position="125"/>
    </location>
</feature>
<gene>
    <name evidence="2" type="ORF">PXEA_LOCUS17162</name>
</gene>
<keyword evidence="1" id="KW-0732">Signal</keyword>
<evidence type="ECO:0000313" key="3">
    <source>
        <dbReference type="Proteomes" id="UP000784294"/>
    </source>
</evidence>
<dbReference type="Proteomes" id="UP000784294">
    <property type="component" value="Unassembled WGS sequence"/>
</dbReference>
<proteinExistence type="predicted"/>
<organism evidence="2 3">
    <name type="scientific">Protopolystoma xenopodis</name>
    <dbReference type="NCBI Taxonomy" id="117903"/>
    <lineage>
        <taxon>Eukaryota</taxon>
        <taxon>Metazoa</taxon>
        <taxon>Spiralia</taxon>
        <taxon>Lophotrochozoa</taxon>
        <taxon>Platyhelminthes</taxon>
        <taxon>Monogenea</taxon>
        <taxon>Polyopisthocotylea</taxon>
        <taxon>Polystomatidea</taxon>
        <taxon>Polystomatidae</taxon>
        <taxon>Protopolystoma</taxon>
    </lineage>
</organism>
<dbReference type="AlphaFoldDB" id="A0A448WZ24"/>
<protein>
    <submittedName>
        <fullName evidence="2">Uncharacterized protein</fullName>
    </submittedName>
</protein>
<dbReference type="EMBL" id="CAAALY010063471">
    <property type="protein sequence ID" value="VEL23722.1"/>
    <property type="molecule type" value="Genomic_DNA"/>
</dbReference>